<dbReference type="RefSeq" id="WP_006802910.1">
    <property type="nucleotide sequence ID" value="NZ_CABKOI010000020.1"/>
</dbReference>
<name>A0A2N3PLJ8_9HELI</name>
<gene>
    <name evidence="5" type="ORF">BCM31_06015</name>
</gene>
<dbReference type="Pfam" id="PF00004">
    <property type="entry name" value="AAA"/>
    <property type="match status" value="1"/>
</dbReference>
<dbReference type="Gene3D" id="3.40.50.300">
    <property type="entry name" value="P-loop containing nucleotide triphosphate hydrolases"/>
    <property type="match status" value="1"/>
</dbReference>
<dbReference type="GO" id="GO:0016887">
    <property type="term" value="F:ATP hydrolysis activity"/>
    <property type="evidence" value="ECO:0007669"/>
    <property type="project" value="InterPro"/>
</dbReference>
<dbReference type="InterPro" id="IPR027417">
    <property type="entry name" value="P-loop_NTPase"/>
</dbReference>
<dbReference type="SUPFAM" id="SSF52540">
    <property type="entry name" value="P-loop containing nucleoside triphosphate hydrolases"/>
    <property type="match status" value="1"/>
</dbReference>
<dbReference type="InterPro" id="IPR054472">
    <property type="entry name" value="WHD"/>
</dbReference>
<evidence type="ECO:0000313" key="6">
    <source>
        <dbReference type="Proteomes" id="UP000233350"/>
    </source>
</evidence>
<dbReference type="Proteomes" id="UP000233350">
    <property type="component" value="Unassembled WGS sequence"/>
</dbReference>
<dbReference type="OrthoDB" id="9802352at2"/>
<dbReference type="PANTHER" id="PTHR23073">
    <property type="entry name" value="26S PROTEASOME REGULATORY SUBUNIT"/>
    <property type="match status" value="1"/>
</dbReference>
<sequence length="576" mass="66156">MQYLIDFLRVSSINKAKIYPFLKCSKEEALILRHLCREFLRGEHEVVCLDVINALFAPKDEIEVLQYLPFFKNLLDTGWIAQHIFLKTLNQEELLLELLNMTISLSASFLKLVEEGGINPKLPKIAPYSDHLEYLKDQFACIELLHSLSPHKKDNHSSPLLKKGMQKYKLLQDRIQGRLELTKEKLGLESLCKEYGLNPQEKVIFLALIREEYLGKESEGRELGTLINLVSMNDYERMKNRALLDDRSRLVEKGLVDYDEILNPFGGVSRTFFIPDGVLKKITHPQTQGAKERISLESLVKEQDIFDFVRPRETLNEVVLSPSTKATLEVLLKQMDSKVLQRLKDWGIKDKRRGIDAKIIFYGAAGTGKTMTALALAKSLKKPVLSFDCSKILSMYVGESEKNVRKIFESYKELCTTSKQTPILLLDEADQFLSTRTTSGSGADKMHNQMQNIFLEQIEKFDGILIATTNLLETLDTAFSRRFNYKIEFKRPNFDERMRLWEKLLPKNAPFTKEFNLKKLAEFNLSGGQIALVVKNTAYNIASVKKPEFSTQSFLDEIKRELKSNFDGAREMGFHI</sequence>
<organism evidence="5 6">
    <name type="scientific">Helicobacter winghamensis</name>
    <dbReference type="NCBI Taxonomy" id="157268"/>
    <lineage>
        <taxon>Bacteria</taxon>
        <taxon>Pseudomonadati</taxon>
        <taxon>Campylobacterota</taxon>
        <taxon>Epsilonproteobacteria</taxon>
        <taxon>Campylobacterales</taxon>
        <taxon>Helicobacteraceae</taxon>
        <taxon>Helicobacter</taxon>
    </lineage>
</organism>
<dbReference type="Pfam" id="PF22977">
    <property type="entry name" value="WHD"/>
    <property type="match status" value="1"/>
</dbReference>
<accession>A0A2N3PLJ8</accession>
<proteinExistence type="inferred from homology"/>
<dbReference type="InterPro" id="IPR050221">
    <property type="entry name" value="26S_Proteasome_ATPase"/>
</dbReference>
<evidence type="ECO:0000259" key="4">
    <source>
        <dbReference type="SMART" id="SM00382"/>
    </source>
</evidence>
<feature type="domain" description="AAA+ ATPase" evidence="4">
    <location>
        <begin position="355"/>
        <end position="493"/>
    </location>
</feature>
<keyword evidence="2" id="KW-0547">Nucleotide-binding</keyword>
<evidence type="ECO:0000313" key="5">
    <source>
        <dbReference type="EMBL" id="PKT82708.1"/>
    </source>
</evidence>
<keyword evidence="3" id="KW-0067">ATP-binding</keyword>
<dbReference type="SMART" id="SM00382">
    <property type="entry name" value="AAA"/>
    <property type="match status" value="1"/>
</dbReference>
<comment type="similarity">
    <text evidence="1">Belongs to the AAA ATPase family.</text>
</comment>
<dbReference type="STRING" id="556267.HWAG_01214"/>
<dbReference type="InterPro" id="IPR003959">
    <property type="entry name" value="ATPase_AAA_core"/>
</dbReference>
<evidence type="ECO:0000256" key="1">
    <source>
        <dbReference type="ARBA" id="ARBA00006914"/>
    </source>
</evidence>
<dbReference type="AlphaFoldDB" id="A0A2N3PLJ8"/>
<protein>
    <submittedName>
        <fullName evidence="5">AAA family ATPase</fullName>
    </submittedName>
</protein>
<dbReference type="InterPro" id="IPR003593">
    <property type="entry name" value="AAA+_ATPase"/>
</dbReference>
<comment type="caution">
    <text evidence="5">The sequence shown here is derived from an EMBL/GenBank/DDBJ whole genome shotgun (WGS) entry which is preliminary data.</text>
</comment>
<dbReference type="GO" id="GO:0005524">
    <property type="term" value="F:ATP binding"/>
    <property type="evidence" value="ECO:0007669"/>
    <property type="project" value="UniProtKB-KW"/>
</dbReference>
<evidence type="ECO:0000256" key="2">
    <source>
        <dbReference type="ARBA" id="ARBA00022741"/>
    </source>
</evidence>
<dbReference type="EMBL" id="MBPK01000001">
    <property type="protein sequence ID" value="PKT82708.1"/>
    <property type="molecule type" value="Genomic_DNA"/>
</dbReference>
<reference evidence="5 6" key="1">
    <citation type="submission" date="2016-07" db="EMBL/GenBank/DDBJ databases">
        <title>Detection of Helicobacter winghamensis from caecal content of red fox (Vulpes vulpes).</title>
        <authorList>
            <person name="Zanoni R.G."/>
            <person name="Florio D."/>
            <person name="Caffara M."/>
            <person name="Renzi M."/>
            <person name="Parisi A."/>
            <person name="Pasquali F."/>
            <person name="Manfreda G."/>
        </authorList>
    </citation>
    <scope>NUCLEOTIDE SEQUENCE [LARGE SCALE GENOMIC DNA]</scope>
    <source>
        <strain evidence="5 6">295_13</strain>
    </source>
</reference>
<evidence type="ECO:0000256" key="3">
    <source>
        <dbReference type="ARBA" id="ARBA00022840"/>
    </source>
</evidence>
<dbReference type="CDD" id="cd19481">
    <property type="entry name" value="RecA-like_protease"/>
    <property type="match status" value="1"/>
</dbReference>
<keyword evidence="6" id="KW-1185">Reference proteome</keyword>
<dbReference type="GeneID" id="97290476"/>